<dbReference type="FunFam" id="3.40.605.10:FF:000012">
    <property type="entry name" value="NAD-dependent succinate-semialdehyde dehydrogenase"/>
    <property type="match status" value="1"/>
</dbReference>
<accession>A0A4R5BBM8</accession>
<dbReference type="InterPro" id="IPR016162">
    <property type="entry name" value="Ald_DH_N"/>
</dbReference>
<dbReference type="InterPro" id="IPR047110">
    <property type="entry name" value="GABD/Sad-like"/>
</dbReference>
<gene>
    <name evidence="5" type="ORF">E1202_25465</name>
</gene>
<dbReference type="InterPro" id="IPR015590">
    <property type="entry name" value="Aldehyde_DH_dom"/>
</dbReference>
<dbReference type="InterPro" id="IPR016161">
    <property type="entry name" value="Ald_DH/histidinol_DH"/>
</dbReference>
<evidence type="ECO:0000256" key="3">
    <source>
        <dbReference type="ARBA" id="ARBA00023002"/>
    </source>
</evidence>
<evidence type="ECO:0000259" key="4">
    <source>
        <dbReference type="Pfam" id="PF00171"/>
    </source>
</evidence>
<keyword evidence="6" id="KW-1185">Reference proteome</keyword>
<dbReference type="Proteomes" id="UP000294723">
    <property type="component" value="Unassembled WGS sequence"/>
</dbReference>
<dbReference type="SUPFAM" id="SSF53720">
    <property type="entry name" value="ALDH-like"/>
    <property type="match status" value="1"/>
</dbReference>
<dbReference type="Gene3D" id="3.40.309.10">
    <property type="entry name" value="Aldehyde Dehydrogenase, Chain A, domain 2"/>
    <property type="match status" value="1"/>
</dbReference>
<dbReference type="PANTHER" id="PTHR43217">
    <property type="entry name" value="SUCCINATE SEMIALDEHYDE DEHYDROGENASE [NAD(P)+] SAD"/>
    <property type="match status" value="1"/>
</dbReference>
<dbReference type="Gene3D" id="3.40.605.10">
    <property type="entry name" value="Aldehyde Dehydrogenase, Chain A, domain 1"/>
    <property type="match status" value="1"/>
</dbReference>
<dbReference type="EMBL" id="SMLA01000053">
    <property type="protein sequence ID" value="TDD83471.1"/>
    <property type="molecule type" value="Genomic_DNA"/>
</dbReference>
<dbReference type="GO" id="GO:0004777">
    <property type="term" value="F:succinate-semialdehyde dehydrogenase (NAD+) activity"/>
    <property type="evidence" value="ECO:0007669"/>
    <property type="project" value="TreeGrafter"/>
</dbReference>
<dbReference type="InterPro" id="IPR016163">
    <property type="entry name" value="Ald_DH_C"/>
</dbReference>
<dbReference type="FunFam" id="3.40.309.10:FF:000010">
    <property type="entry name" value="Gamma-aminobutyraldehyde dehydrogenase"/>
    <property type="match status" value="1"/>
</dbReference>
<keyword evidence="3" id="KW-0560">Oxidoreductase</keyword>
<evidence type="ECO:0000256" key="1">
    <source>
        <dbReference type="ARBA" id="ARBA00009986"/>
    </source>
</evidence>
<proteinExistence type="inferred from homology"/>
<dbReference type="PROSITE" id="PS00070">
    <property type="entry name" value="ALDEHYDE_DEHYDR_CYS"/>
    <property type="match status" value="1"/>
</dbReference>
<sequence>MTTDATRTITTVNPTTGIKLADYPSWSTEEVESALTRVSAAAQTWADVPLPARVERVRRLAQVLRDRAGALAERITSEMGKPTAEAIAEVEKSAVTAEWYADNAERILADEHVEVEGATAWIAHEPVGVILAVMPWNFPVWQVMRHVAPNLAAGNAILLKHSPNVTGSALLLEEVLAEAGFPHGLLTVAVVAEPEVPQTIADIIADDRIAAVTLTGSNRAGAAVGAAAGRASKKSVLELGGSDAFVVLSDADVEKAAAAAVKARFMNSGQSCVCAKRFLVAADVAEQFCSLFQSGVESLVVGDPAEPGTNVGPVAREDLRAQLHDQVQRSVTAGATVVTGGHALEQPGYFYAPTLVVGARPGIPVFDEETFGPVAALTVAEDDDELVRLANASRFGLGLSIWSRDEARATRVARRITSGQVFINSIVASDPRVPFGGTKQSGYGRELSIDGIREFTNTRTYWVAR</sequence>
<comment type="similarity">
    <text evidence="1">Belongs to the aldehyde dehydrogenase family.</text>
</comment>
<comment type="caution">
    <text evidence="5">The sequence shown here is derived from an EMBL/GenBank/DDBJ whole genome shotgun (WGS) entry which is preliminary data.</text>
</comment>
<evidence type="ECO:0000256" key="2">
    <source>
        <dbReference type="ARBA" id="ARBA00022857"/>
    </source>
</evidence>
<dbReference type="Pfam" id="PF00171">
    <property type="entry name" value="Aldedh"/>
    <property type="match status" value="1"/>
</dbReference>
<organism evidence="5 6">
    <name type="scientific">Saccharopolyspora karakumensis</name>
    <dbReference type="NCBI Taxonomy" id="2530386"/>
    <lineage>
        <taxon>Bacteria</taxon>
        <taxon>Bacillati</taxon>
        <taxon>Actinomycetota</taxon>
        <taxon>Actinomycetes</taxon>
        <taxon>Pseudonocardiales</taxon>
        <taxon>Pseudonocardiaceae</taxon>
        <taxon>Saccharopolyspora</taxon>
    </lineage>
</organism>
<reference evidence="5 6" key="1">
    <citation type="submission" date="2019-03" db="EMBL/GenBank/DDBJ databases">
        <title>Draft genome sequences of novel Actinobacteria.</title>
        <authorList>
            <person name="Sahin N."/>
            <person name="Ay H."/>
            <person name="Saygin H."/>
        </authorList>
    </citation>
    <scope>NUCLEOTIDE SEQUENCE [LARGE SCALE GENOMIC DNA]</scope>
    <source>
        <strain evidence="5 6">5K548</strain>
    </source>
</reference>
<protein>
    <submittedName>
        <fullName evidence="5">Aldehyde dehydrogenase family protein</fullName>
    </submittedName>
</protein>
<evidence type="ECO:0000313" key="5">
    <source>
        <dbReference type="EMBL" id="TDD83471.1"/>
    </source>
</evidence>
<evidence type="ECO:0000313" key="6">
    <source>
        <dbReference type="Proteomes" id="UP000294723"/>
    </source>
</evidence>
<keyword evidence="2" id="KW-0521">NADP</keyword>
<dbReference type="PANTHER" id="PTHR43217:SF1">
    <property type="entry name" value="SUCCINATE SEMIALDEHYDE DEHYDROGENASE [NAD(P)+] SAD"/>
    <property type="match status" value="1"/>
</dbReference>
<dbReference type="InterPro" id="IPR016160">
    <property type="entry name" value="Ald_DH_CS_CYS"/>
</dbReference>
<feature type="domain" description="Aldehyde dehydrogenase" evidence="4">
    <location>
        <begin position="4"/>
        <end position="460"/>
    </location>
</feature>
<dbReference type="AlphaFoldDB" id="A0A4R5BBM8"/>
<name>A0A4R5BBM8_9PSEU</name>